<keyword evidence="12" id="KW-1185">Reference proteome</keyword>
<sequence length="491" mass="54897">MHDQKKKEKQVLSPEAKEAAARENERVGALYKSVLASSKAHEYNSTTLAKTEELLLAVPEAYTVYNCRRLALEAVASMQPCADSSGSAAETSSDAAEATPAASRQQCLVQELKFNSKVLLLNYKNYNAFLHRHWIFDQLEALAKLEMQQATGHAAGAAANATAPGTYELLCSLLRKERAQCEQLLQMDERNFHAWNYRRWVLAQELRATQLAEAHRPAHSPFASAEDATRPSTSSTPSSAFFSAEETAELAYTTHKIKSNFSNYSAWHQRSLAIKSAVERSQRQQQQQQGVVSTPGDAQQHQQAWQAALLAQLREDIEFLKQAVYCDPNDQSAWFYAPFVFQLLRRQYHYEDEDGVAAALEESFMNAVIELVADVDRVCTEDECYMPHYFLLDQLVTLQAASQGTALPTTAVFAVPGTRSSASLKRHITALCGKVPSLLACANGEVAGDGDLTNARRRCFRYLHTRLWKVDTLRRCLYDDLFQRALEGCHS</sequence>
<reference evidence="10" key="2">
    <citation type="submission" date="2011-01" db="EMBL/GenBank/DDBJ databases">
        <authorList>
            <person name="Zhao B.P."/>
            <person name="Ren Z.A."/>
            <person name="Li C.D."/>
        </authorList>
    </citation>
    <scope>NUCLEOTIDE SEQUENCE</scope>
    <source>
        <strain evidence="10">BPK282A1</strain>
    </source>
</reference>
<dbReference type="AlphaFoldDB" id="A0A3S7X6L4"/>
<feature type="region of interest" description="Disordered" evidence="7">
    <location>
        <begin position="217"/>
        <end position="240"/>
    </location>
</feature>
<accession>A0A3S7X6L4</accession>
<evidence type="ECO:0000313" key="10">
    <source>
        <dbReference type="EMBL" id="CBZ37249.1"/>
    </source>
</evidence>
<keyword evidence="3 6" id="KW-0808">Transferase</keyword>
<reference evidence="9" key="5">
    <citation type="submission" date="2020-06" db="EMBL/GenBank/DDBJ databases">
        <authorList>
            <person name="Camacho E."/>
            <person name="Gonzalez-de la Fuente S."/>
            <person name="Rastrojo A."/>
            <person name="Peiro-Pastor R."/>
            <person name="Solana JC."/>
            <person name="Tabera L."/>
            <person name="Gamarro F."/>
            <person name="Carrasco-Ramiro F."/>
            <person name="Requena JM."/>
            <person name="Aguado B."/>
        </authorList>
    </citation>
    <scope>NUCLEOTIDE SEQUENCE</scope>
</reference>
<dbReference type="PROSITE" id="PS51147">
    <property type="entry name" value="PFTA"/>
    <property type="match status" value="2"/>
</dbReference>
<gene>
    <name evidence="10" type="ORF">LDBPK_331080</name>
    <name evidence="8" type="ORF">LdCL_330016900</name>
    <name evidence="9" type="ORF">LDHU3_33.1680</name>
</gene>
<comment type="similarity">
    <text evidence="1 6">Belongs to the protein prenyltransferase subunit alpha family.</text>
</comment>
<feature type="region of interest" description="Disordered" evidence="7">
    <location>
        <begin position="1"/>
        <end position="23"/>
    </location>
</feature>
<reference evidence="11" key="3">
    <citation type="submission" date="2011-02" db="EMBL/GenBank/DDBJ databases">
        <title>Whole genome sequencing of Leishmania donovani clinical lines reveals dynamic variation related to drug resistance.</title>
        <authorList>
            <person name="Downing T."/>
            <person name="Imamura H."/>
            <person name="Sanders M."/>
            <person name="Decuypere S."/>
            <person name="Hertz-Fowler C."/>
            <person name="Clark T.G."/>
            <person name="Rijal S."/>
            <person name="Sundar S."/>
            <person name="Quail M.A."/>
            <person name="De Doncker S."/>
            <person name="Maes I."/>
            <person name="Vanaerschot M."/>
            <person name="Stark O."/>
            <person name="Schonian G."/>
            <person name="Dujardin J.C."/>
            <person name="Berriman M."/>
        </authorList>
    </citation>
    <scope>NUCLEOTIDE SEQUENCE [LARGE SCALE GENOMIC DNA]</scope>
    <source>
        <strain evidence="11">BPK282A1</strain>
    </source>
</reference>
<proteinExistence type="inferred from homology"/>
<evidence type="ECO:0000313" key="8">
    <source>
        <dbReference type="EMBL" id="AYU82082.1"/>
    </source>
</evidence>
<dbReference type="GeneID" id="13392329"/>
<dbReference type="Proteomes" id="UP000274082">
    <property type="component" value="Chromosome 33"/>
</dbReference>
<dbReference type="PANTHER" id="PTHR11129">
    <property type="entry name" value="PROTEIN FARNESYLTRANSFERASE ALPHA SUBUNIT/RAB GERANYLGERANYL TRANSFERASE ALPHA SUBUNIT"/>
    <property type="match status" value="1"/>
</dbReference>
<dbReference type="Proteomes" id="UP000601710">
    <property type="component" value="Chromosome 33"/>
</dbReference>
<dbReference type="VEuPathDB" id="TriTrypDB:LdCL_330016900"/>
<dbReference type="OrthoDB" id="1658at2759"/>
<dbReference type="InterPro" id="IPR002088">
    <property type="entry name" value="Prenyl_trans_a"/>
</dbReference>
<dbReference type="Proteomes" id="UP000008980">
    <property type="component" value="Chromosome 33"/>
</dbReference>
<protein>
    <recommendedName>
        <fullName evidence="6">Geranylgeranyl transferase type-2 subunit alpha</fullName>
        <ecNumber evidence="6">2.5.1.60</ecNumber>
    </recommendedName>
    <alternativeName>
        <fullName evidence="6">Geranylgeranyl transferase type II subunit alpha</fullName>
    </alternativeName>
</protein>
<name>A0A3S7X6L4_LEIDO</name>
<dbReference type="PANTHER" id="PTHR11129:SF2">
    <property type="entry name" value="GERANYLGERANYL TRANSFERASE TYPE-2 SUBUNIT ALPHA"/>
    <property type="match status" value="1"/>
</dbReference>
<evidence type="ECO:0000256" key="4">
    <source>
        <dbReference type="ARBA" id="ARBA00022737"/>
    </source>
</evidence>
<dbReference type="EMBL" id="FR799620">
    <property type="protein sequence ID" value="CBZ37249.1"/>
    <property type="molecule type" value="Genomic_DNA"/>
</dbReference>
<dbReference type="RefSeq" id="XP_003863932.1">
    <property type="nucleotide sequence ID" value="XM_003863884.1"/>
</dbReference>
<accession>E9BQ37</accession>
<dbReference type="SUPFAM" id="SSF48439">
    <property type="entry name" value="Protein prenylyltransferase"/>
    <property type="match status" value="1"/>
</dbReference>
<feature type="compositionally biased region" description="Low complexity" evidence="7">
    <location>
        <begin position="231"/>
        <end position="240"/>
    </location>
</feature>
<dbReference type="EMBL" id="CP029532">
    <property type="protein sequence ID" value="AYU82082.1"/>
    <property type="molecule type" value="Genomic_DNA"/>
</dbReference>
<dbReference type="VEuPathDB" id="TriTrypDB:LDHU3_33.1680"/>
<reference evidence="8 12" key="4">
    <citation type="journal article" date="2018" name="Sci. Rep.">
        <title>A complete Leishmania donovani reference genome identifies novel genetic variations associated with virulence.</title>
        <authorList>
            <person name="Lypaczewski P."/>
            <person name="Hoshizaki J."/>
            <person name="Zhang W.-W."/>
            <person name="McCall L.-I."/>
            <person name="Torcivia-Rodriguez J."/>
            <person name="Simonyan V."/>
            <person name="Kaur A."/>
            <person name="Dewar K."/>
            <person name="Matlashewski G."/>
        </authorList>
    </citation>
    <scope>NUCLEOTIDE SEQUENCE [LARGE SCALE GENOMIC DNA]</scope>
    <source>
        <strain evidence="8 12">LdCL</strain>
    </source>
</reference>
<feature type="region of interest" description="Disordered" evidence="7">
    <location>
        <begin position="278"/>
        <end position="297"/>
    </location>
</feature>
<comment type="catalytic activity">
    <reaction evidence="5 6">
        <text>geranylgeranyl diphosphate + L-cysteinyl-[protein] = S-geranylgeranyl-L-cysteinyl-[protein] + diphosphate</text>
        <dbReference type="Rhea" id="RHEA:21240"/>
        <dbReference type="Rhea" id="RHEA-COMP:10131"/>
        <dbReference type="Rhea" id="RHEA-COMP:11537"/>
        <dbReference type="ChEBI" id="CHEBI:29950"/>
        <dbReference type="ChEBI" id="CHEBI:33019"/>
        <dbReference type="ChEBI" id="CHEBI:57533"/>
        <dbReference type="ChEBI" id="CHEBI:86021"/>
        <dbReference type="EC" id="2.5.1.60"/>
    </reaction>
</comment>
<dbReference type="VEuPathDB" id="TriTrypDB:LdBPK_331080.1"/>
<evidence type="ECO:0000313" key="9">
    <source>
        <dbReference type="EMBL" id="CAC5433307.1"/>
    </source>
</evidence>
<reference evidence="10 11" key="1">
    <citation type="journal article" date="2011" name="Genome Res.">
        <title>Whole genome sequencing of multiple Leishmania donovani clinical isolates provides insights into population structure and mechanisms of drug resistance.</title>
        <authorList>
            <person name="Downing T."/>
            <person name="Imamura H."/>
            <person name="Decuypere S."/>
            <person name="Clark T.G."/>
            <person name="Coombs G.H."/>
            <person name="Cotton J.A."/>
            <person name="Hilley J.D."/>
            <person name="de Doncker S."/>
            <person name="Maes I."/>
            <person name="Mottram J.C."/>
            <person name="Quail M.A."/>
            <person name="Rijal S."/>
            <person name="Sanders M."/>
            <person name="Schonian G."/>
            <person name="Stark O."/>
            <person name="Sundar S."/>
            <person name="Vanaerschot M."/>
            <person name="Hertz-Fowler C."/>
            <person name="Dujardin J.C."/>
            <person name="Berriman M."/>
        </authorList>
    </citation>
    <scope>NUCLEOTIDE SEQUENCE [LARGE SCALE GENOMIC DNA]</scope>
    <source>
        <strain evidence="10 11">BPK282A1</strain>
    </source>
</reference>
<dbReference type="GO" id="GO:0005968">
    <property type="term" value="C:Rab-protein geranylgeranyltransferase complex"/>
    <property type="evidence" value="ECO:0007669"/>
    <property type="project" value="TreeGrafter"/>
</dbReference>
<dbReference type="EC" id="2.5.1.60" evidence="6"/>
<evidence type="ECO:0000256" key="5">
    <source>
        <dbReference type="ARBA" id="ARBA00047658"/>
    </source>
</evidence>
<dbReference type="KEGG" id="ldo:LDBPK_331080"/>
<dbReference type="GO" id="GO:0004663">
    <property type="term" value="F:Rab geranylgeranyltransferase activity"/>
    <property type="evidence" value="ECO:0007669"/>
    <property type="project" value="UniProtKB-UniRule"/>
</dbReference>
<evidence type="ECO:0000313" key="12">
    <source>
        <dbReference type="Proteomes" id="UP000274082"/>
    </source>
</evidence>
<dbReference type="SMR" id="A0A3S7X6L4"/>
<dbReference type="Pfam" id="PF01239">
    <property type="entry name" value="PPTA"/>
    <property type="match status" value="4"/>
</dbReference>
<evidence type="ECO:0000256" key="7">
    <source>
        <dbReference type="SAM" id="MobiDB-lite"/>
    </source>
</evidence>
<keyword evidence="4" id="KW-0677">Repeat</keyword>
<keyword evidence="2 6" id="KW-0637">Prenyltransferase</keyword>
<dbReference type="EMBL" id="LR812653">
    <property type="protein sequence ID" value="CAC5433307.1"/>
    <property type="molecule type" value="Genomic_DNA"/>
</dbReference>
<dbReference type="GO" id="GO:0097354">
    <property type="term" value="P:prenylation"/>
    <property type="evidence" value="ECO:0007669"/>
    <property type="project" value="UniProtKB-UniRule"/>
</dbReference>
<dbReference type="Gene3D" id="1.25.40.120">
    <property type="entry name" value="Protein prenylyltransferase"/>
    <property type="match status" value="1"/>
</dbReference>
<evidence type="ECO:0000256" key="6">
    <source>
        <dbReference type="RuleBase" id="RU367120"/>
    </source>
</evidence>
<evidence type="ECO:0000256" key="2">
    <source>
        <dbReference type="ARBA" id="ARBA00022602"/>
    </source>
</evidence>
<evidence type="ECO:0000256" key="1">
    <source>
        <dbReference type="ARBA" id="ARBA00006734"/>
    </source>
</evidence>
<dbReference type="OMA" id="GTEDECY"/>
<organism evidence="8 12">
    <name type="scientific">Leishmania donovani</name>
    <dbReference type="NCBI Taxonomy" id="5661"/>
    <lineage>
        <taxon>Eukaryota</taxon>
        <taxon>Discoba</taxon>
        <taxon>Euglenozoa</taxon>
        <taxon>Kinetoplastea</taxon>
        <taxon>Metakinetoplastina</taxon>
        <taxon>Trypanosomatida</taxon>
        <taxon>Trypanosomatidae</taxon>
        <taxon>Leishmaniinae</taxon>
        <taxon>Leishmania</taxon>
    </lineage>
</organism>
<comment type="function">
    <text evidence="6">Catalyzes the transfer of a geranyl-geranyl moiety from geranyl-geranyl pyrophosphate to cysteines occuring in specific C-terminal amino acid sequences.</text>
</comment>
<evidence type="ECO:0000256" key="3">
    <source>
        <dbReference type="ARBA" id="ARBA00022679"/>
    </source>
</evidence>
<evidence type="ECO:0000313" key="11">
    <source>
        <dbReference type="Proteomes" id="UP000008980"/>
    </source>
</evidence>